<evidence type="ECO:0000313" key="1">
    <source>
        <dbReference type="EMBL" id="MDF8333674.1"/>
    </source>
</evidence>
<comment type="caution">
    <text evidence="1">The sequence shown here is derived from an EMBL/GenBank/DDBJ whole genome shotgun (WGS) entry which is preliminary data.</text>
</comment>
<dbReference type="RefSeq" id="WP_277277600.1">
    <property type="nucleotide sequence ID" value="NZ_JAROCY010000009.1"/>
</dbReference>
<reference evidence="1 2" key="1">
    <citation type="submission" date="2023-03" db="EMBL/GenBank/DDBJ databases">
        <title>Novosphingobium cyanobacteriorum sp. nov., isolated from a eutrophic reservoir during the Microcystis bloom period.</title>
        <authorList>
            <person name="Kang M."/>
            <person name="Le V."/>
            <person name="Ko S.-R."/>
            <person name="Lee S.-A."/>
            <person name="Ahn C.-Y."/>
        </authorList>
    </citation>
    <scope>NUCLEOTIDE SEQUENCE [LARGE SCALE GENOMIC DNA]</scope>
    <source>
        <strain evidence="1 2">HBC54</strain>
    </source>
</reference>
<protein>
    <recommendedName>
        <fullName evidence="3">Lipoprotein</fullName>
    </recommendedName>
</protein>
<gene>
    <name evidence="1" type="ORF">POM99_10720</name>
</gene>
<dbReference type="Proteomes" id="UP001222770">
    <property type="component" value="Unassembled WGS sequence"/>
</dbReference>
<evidence type="ECO:0008006" key="3">
    <source>
        <dbReference type="Google" id="ProtNLM"/>
    </source>
</evidence>
<keyword evidence="2" id="KW-1185">Reference proteome</keyword>
<dbReference type="EMBL" id="JAROCY010000009">
    <property type="protein sequence ID" value="MDF8333674.1"/>
    <property type="molecule type" value="Genomic_DNA"/>
</dbReference>
<accession>A0ABT6CIC5</accession>
<sequence length="213" mass="23169">MRVLLALLGSLLLAAGTPPDEIAGTYRLEGMPDAAGELQLRADGRFAYILAYGALDERAEGSWLRRDRQVDLTTQPKPVAPVFRLVSSSARTPGSPMVQVTWPNGRGIAGVDILVGFGAGEPIAGYTQEQGWGLPAEERRTPRWIELSEPVYHLESPRFPLDCSDPCAIRVVLVPNDLGVIDFTGIAVDLLPNELRMHRGASELRFVRQAASP</sequence>
<organism evidence="1 2">
    <name type="scientific">Novosphingobium cyanobacteriorum</name>
    <dbReference type="NCBI Taxonomy" id="3024215"/>
    <lineage>
        <taxon>Bacteria</taxon>
        <taxon>Pseudomonadati</taxon>
        <taxon>Pseudomonadota</taxon>
        <taxon>Alphaproteobacteria</taxon>
        <taxon>Sphingomonadales</taxon>
        <taxon>Sphingomonadaceae</taxon>
        <taxon>Novosphingobium</taxon>
    </lineage>
</organism>
<name>A0ABT6CIC5_9SPHN</name>
<proteinExistence type="predicted"/>
<evidence type="ECO:0000313" key="2">
    <source>
        <dbReference type="Proteomes" id="UP001222770"/>
    </source>
</evidence>